<evidence type="ECO:0000313" key="10">
    <source>
        <dbReference type="Proteomes" id="UP001156870"/>
    </source>
</evidence>
<feature type="transmembrane region" description="Helical" evidence="8">
    <location>
        <begin position="141"/>
        <end position="159"/>
    </location>
</feature>
<dbReference type="Proteomes" id="UP001156870">
    <property type="component" value="Unassembled WGS sequence"/>
</dbReference>
<dbReference type="GO" id="GO:0005886">
    <property type="term" value="C:plasma membrane"/>
    <property type="evidence" value="ECO:0007669"/>
    <property type="project" value="UniProtKB-SubCell"/>
</dbReference>
<dbReference type="InterPro" id="IPR051907">
    <property type="entry name" value="DoxX-like_oxidoreductase"/>
</dbReference>
<accession>A0AA37WLB8</accession>
<dbReference type="InterPro" id="IPR032808">
    <property type="entry name" value="DoxX"/>
</dbReference>
<evidence type="ECO:0000313" key="9">
    <source>
        <dbReference type="EMBL" id="GLS25488.1"/>
    </source>
</evidence>
<comment type="subcellular location">
    <subcellularLocation>
        <location evidence="1">Cell membrane</location>
        <topology evidence="1">Multi-pass membrane protein</topology>
    </subcellularLocation>
</comment>
<keyword evidence="4 8" id="KW-0812">Transmembrane</keyword>
<protein>
    <submittedName>
        <fullName evidence="9">DoxD-like inner membrane protein</fullName>
    </submittedName>
</protein>
<dbReference type="EMBL" id="BSPD01000030">
    <property type="protein sequence ID" value="GLS25488.1"/>
    <property type="molecule type" value="Genomic_DNA"/>
</dbReference>
<reference evidence="9 10" key="1">
    <citation type="journal article" date="2014" name="Int. J. Syst. Evol. Microbiol.">
        <title>Complete genome sequence of Corynebacterium casei LMG S-19264T (=DSM 44701T), isolated from a smear-ripened cheese.</title>
        <authorList>
            <consortium name="US DOE Joint Genome Institute (JGI-PGF)"/>
            <person name="Walter F."/>
            <person name="Albersmeier A."/>
            <person name="Kalinowski J."/>
            <person name="Ruckert C."/>
        </authorList>
    </citation>
    <scope>NUCLEOTIDE SEQUENCE [LARGE SCALE GENOMIC DNA]</scope>
    <source>
        <strain evidence="9 10">NBRC 110095</strain>
    </source>
</reference>
<sequence>MVGACKVKRAGFSNTKISNTKTSSTKTSSTKTSSTKTSSTAKSSKRGIFVLVDNIIAFYTSMIKKIQCFEGLPPLLLRLILAPVMIQAGWNKWVGWEGTVQWFGNAEWGLGLPLPEVMAFLAVGAELVGGILILLGLATRLVAIPLMVTMLVAAFAVHWENGWLAISDASSWLANERIEEAEVRKARAVEILKEHGNYDWLTARGSITILNNGIEFAITYFVMLLSLFFTGGGRYVSADYWVACFFQTQHTER</sequence>
<dbReference type="Pfam" id="PF07681">
    <property type="entry name" value="DoxX"/>
    <property type="match status" value="1"/>
</dbReference>
<evidence type="ECO:0000256" key="5">
    <source>
        <dbReference type="ARBA" id="ARBA00022989"/>
    </source>
</evidence>
<evidence type="ECO:0000256" key="3">
    <source>
        <dbReference type="ARBA" id="ARBA00022475"/>
    </source>
</evidence>
<feature type="region of interest" description="Disordered" evidence="7">
    <location>
        <begin position="18"/>
        <end position="39"/>
    </location>
</feature>
<comment type="caution">
    <text evidence="9">The sequence shown here is derived from an EMBL/GenBank/DDBJ whole genome shotgun (WGS) entry which is preliminary data.</text>
</comment>
<keyword evidence="6 8" id="KW-0472">Membrane</keyword>
<dbReference type="PANTHER" id="PTHR33452">
    <property type="entry name" value="OXIDOREDUCTASE CATD-RELATED"/>
    <property type="match status" value="1"/>
</dbReference>
<dbReference type="AlphaFoldDB" id="A0AA37WLB8"/>
<evidence type="ECO:0000256" key="4">
    <source>
        <dbReference type="ARBA" id="ARBA00022692"/>
    </source>
</evidence>
<comment type="similarity">
    <text evidence="2">Belongs to the DoxX family.</text>
</comment>
<evidence type="ECO:0000256" key="7">
    <source>
        <dbReference type="SAM" id="MobiDB-lite"/>
    </source>
</evidence>
<gene>
    <name evidence="9" type="ORF">GCM10007877_12020</name>
</gene>
<dbReference type="PANTHER" id="PTHR33452:SF19">
    <property type="entry name" value="DOXX FAMILY PROTEIN"/>
    <property type="match status" value="1"/>
</dbReference>
<feature type="transmembrane region" description="Helical" evidence="8">
    <location>
        <begin position="71"/>
        <end position="90"/>
    </location>
</feature>
<name>A0AA37WLB8_9GAMM</name>
<proteinExistence type="inferred from homology"/>
<organism evidence="9 10">
    <name type="scientific">Marinibactrum halimedae</name>
    <dbReference type="NCBI Taxonomy" id="1444977"/>
    <lineage>
        <taxon>Bacteria</taxon>
        <taxon>Pseudomonadati</taxon>
        <taxon>Pseudomonadota</taxon>
        <taxon>Gammaproteobacteria</taxon>
        <taxon>Cellvibrionales</taxon>
        <taxon>Cellvibrionaceae</taxon>
        <taxon>Marinibactrum</taxon>
    </lineage>
</organism>
<evidence type="ECO:0000256" key="8">
    <source>
        <dbReference type="SAM" id="Phobius"/>
    </source>
</evidence>
<keyword evidence="10" id="KW-1185">Reference proteome</keyword>
<evidence type="ECO:0000256" key="2">
    <source>
        <dbReference type="ARBA" id="ARBA00006679"/>
    </source>
</evidence>
<evidence type="ECO:0000256" key="1">
    <source>
        <dbReference type="ARBA" id="ARBA00004651"/>
    </source>
</evidence>
<keyword evidence="5 8" id="KW-1133">Transmembrane helix</keyword>
<keyword evidence="3" id="KW-1003">Cell membrane</keyword>
<feature type="transmembrane region" description="Helical" evidence="8">
    <location>
        <begin position="110"/>
        <end position="134"/>
    </location>
</feature>
<evidence type="ECO:0000256" key="6">
    <source>
        <dbReference type="ARBA" id="ARBA00023136"/>
    </source>
</evidence>
<feature type="transmembrane region" description="Helical" evidence="8">
    <location>
        <begin position="209"/>
        <end position="229"/>
    </location>
</feature>